<sequence>MQSYDWSSNFPPLAYWTGIGSGEGDLRRLILTAACRALNLDGVVSAMRACFFMRASAATTSRFDLTSRGHEEFSDARSTKASPQLHAADDLTDKKNPAENDTPEHC</sequence>
<dbReference type="Proteomes" id="UP000887565">
    <property type="component" value="Unplaced"/>
</dbReference>
<evidence type="ECO:0000256" key="1">
    <source>
        <dbReference type="SAM" id="MobiDB-lite"/>
    </source>
</evidence>
<reference evidence="3" key="1">
    <citation type="submission" date="2022-11" db="UniProtKB">
        <authorList>
            <consortium name="WormBaseParasite"/>
        </authorList>
    </citation>
    <scope>IDENTIFICATION</scope>
</reference>
<keyword evidence="2" id="KW-1185">Reference proteome</keyword>
<evidence type="ECO:0000313" key="2">
    <source>
        <dbReference type="Proteomes" id="UP000887565"/>
    </source>
</evidence>
<dbReference type="AlphaFoldDB" id="A0A915KU88"/>
<feature type="compositionally biased region" description="Basic and acidic residues" evidence="1">
    <location>
        <begin position="68"/>
        <end position="78"/>
    </location>
</feature>
<name>A0A915KU88_ROMCU</name>
<evidence type="ECO:0000313" key="3">
    <source>
        <dbReference type="WBParaSite" id="nRc.2.0.1.t42349-RA"/>
    </source>
</evidence>
<accession>A0A915KU88</accession>
<proteinExistence type="predicted"/>
<protein>
    <submittedName>
        <fullName evidence="3">Uncharacterized protein</fullName>
    </submittedName>
</protein>
<organism evidence="2 3">
    <name type="scientific">Romanomermis culicivorax</name>
    <name type="common">Nematode worm</name>
    <dbReference type="NCBI Taxonomy" id="13658"/>
    <lineage>
        <taxon>Eukaryota</taxon>
        <taxon>Metazoa</taxon>
        <taxon>Ecdysozoa</taxon>
        <taxon>Nematoda</taxon>
        <taxon>Enoplea</taxon>
        <taxon>Dorylaimia</taxon>
        <taxon>Mermithida</taxon>
        <taxon>Mermithoidea</taxon>
        <taxon>Mermithidae</taxon>
        <taxon>Romanomermis</taxon>
    </lineage>
</organism>
<feature type="compositionally biased region" description="Basic and acidic residues" evidence="1">
    <location>
        <begin position="87"/>
        <end position="106"/>
    </location>
</feature>
<feature type="region of interest" description="Disordered" evidence="1">
    <location>
        <begin position="68"/>
        <end position="106"/>
    </location>
</feature>
<dbReference type="WBParaSite" id="nRc.2.0.1.t42349-RA">
    <property type="protein sequence ID" value="nRc.2.0.1.t42349-RA"/>
    <property type="gene ID" value="nRc.2.0.1.g42349"/>
</dbReference>